<organism evidence="2 3">
    <name type="scientific">Diaporthe eres</name>
    <name type="common">Phomopsis oblonga</name>
    <dbReference type="NCBI Taxonomy" id="83184"/>
    <lineage>
        <taxon>Eukaryota</taxon>
        <taxon>Fungi</taxon>
        <taxon>Dikarya</taxon>
        <taxon>Ascomycota</taxon>
        <taxon>Pezizomycotina</taxon>
        <taxon>Sordariomycetes</taxon>
        <taxon>Sordariomycetidae</taxon>
        <taxon>Diaporthales</taxon>
        <taxon>Diaporthaceae</taxon>
        <taxon>Diaporthe</taxon>
        <taxon>Diaporthe eres species complex</taxon>
    </lineage>
</organism>
<sequence length="254" mass="27934">MVSDQASAAASEDNQLLPVRDDQDTRATQSSSTGSANLPEFPIEGVFRNWSKDEHVQDILSTVYATHGDWEGWVRVEIDLEFRDTFSISNKQPVREVEIYKNAAEFADLVLKPDKNHKGLIIELICEDKFTNKGSLIKDSIQGEMDKERELKEEFKGYTFKVLAITYSKAAETAVRGLGLTVMPGIEVNQAWASDKSKEEASDEQPVTLRVFQKNIPSNSAGGRVDETTASLGELSPDDKEAARSNNGGGSGTS</sequence>
<comment type="caution">
    <text evidence="2">The sequence shown here is derived from an EMBL/GenBank/DDBJ whole genome shotgun (WGS) entry which is preliminary data.</text>
</comment>
<evidence type="ECO:0000313" key="2">
    <source>
        <dbReference type="EMBL" id="KAK7735980.1"/>
    </source>
</evidence>
<gene>
    <name evidence="2" type="ORF">SLS63_003498</name>
</gene>
<proteinExistence type="predicted"/>
<feature type="region of interest" description="Disordered" evidence="1">
    <location>
        <begin position="1"/>
        <end position="39"/>
    </location>
</feature>
<evidence type="ECO:0000313" key="3">
    <source>
        <dbReference type="Proteomes" id="UP001430848"/>
    </source>
</evidence>
<evidence type="ECO:0000256" key="1">
    <source>
        <dbReference type="SAM" id="MobiDB-lite"/>
    </source>
</evidence>
<dbReference type="Proteomes" id="UP001430848">
    <property type="component" value="Unassembled WGS sequence"/>
</dbReference>
<feature type="compositionally biased region" description="Polar residues" evidence="1">
    <location>
        <begin position="26"/>
        <end position="36"/>
    </location>
</feature>
<dbReference type="EMBL" id="JAKNSF020000011">
    <property type="protein sequence ID" value="KAK7735980.1"/>
    <property type="molecule type" value="Genomic_DNA"/>
</dbReference>
<feature type="region of interest" description="Disordered" evidence="1">
    <location>
        <begin position="212"/>
        <end position="254"/>
    </location>
</feature>
<name>A0ABR1PGF9_DIAER</name>
<keyword evidence="3" id="KW-1185">Reference proteome</keyword>
<protein>
    <submittedName>
        <fullName evidence="2">Uncharacterized protein</fullName>
    </submittedName>
</protein>
<reference evidence="2 3" key="1">
    <citation type="submission" date="2024-02" db="EMBL/GenBank/DDBJ databases">
        <title>De novo assembly and annotation of 12 fungi associated with fruit tree decline syndrome in Ontario, Canada.</title>
        <authorList>
            <person name="Sulman M."/>
            <person name="Ellouze W."/>
            <person name="Ilyukhin E."/>
        </authorList>
    </citation>
    <scope>NUCLEOTIDE SEQUENCE [LARGE SCALE GENOMIC DNA]</scope>
    <source>
        <strain evidence="2 3">M169</strain>
    </source>
</reference>
<feature type="compositionally biased region" description="Polar residues" evidence="1">
    <location>
        <begin position="1"/>
        <end position="14"/>
    </location>
</feature>
<accession>A0ABR1PGF9</accession>